<sequence>MAAFLVLSLLLRGQHYLMFSLMILLASLLMVYWRFEHTPLKTSTLMFMAILVALAVVGRLAFAAIPSVQAASFVIIMGAMILGPELGFVVGATTALVSNLFLGQGPWTPWQMFAWGLMGFTAALIAHTIIGKRLGLLIVFGALWGFLFGWIMDIWSIMTYVHPLTIKSVLGGFILSFKFDLFHSVSNAVLLALFSNPWQKLFRRLDDKYSFLPTTKHEGK</sequence>
<dbReference type="Proteomes" id="UP001597156">
    <property type="component" value="Unassembled WGS sequence"/>
</dbReference>
<comment type="caution">
    <text evidence="2">The sequence shown here is derived from an EMBL/GenBank/DDBJ whole genome shotgun (WGS) entry which is preliminary data.</text>
</comment>
<evidence type="ECO:0000256" key="1">
    <source>
        <dbReference type="SAM" id="Phobius"/>
    </source>
</evidence>
<feature type="transmembrane region" description="Helical" evidence="1">
    <location>
        <begin position="16"/>
        <end position="33"/>
    </location>
</feature>
<keyword evidence="3" id="KW-1185">Reference proteome</keyword>
<feature type="transmembrane region" description="Helical" evidence="1">
    <location>
        <begin position="72"/>
        <end position="92"/>
    </location>
</feature>
<dbReference type="RefSeq" id="WP_162919789.1">
    <property type="nucleotide sequence ID" value="NZ_JBHTLH010000044.1"/>
</dbReference>
<feature type="transmembrane region" description="Helical" evidence="1">
    <location>
        <begin position="170"/>
        <end position="194"/>
    </location>
</feature>
<protein>
    <submittedName>
        <fullName evidence="2">ECF transporter S component</fullName>
    </submittedName>
</protein>
<gene>
    <name evidence="2" type="ORF">ACFQ22_13930</name>
</gene>
<feature type="transmembrane region" description="Helical" evidence="1">
    <location>
        <begin position="112"/>
        <end position="130"/>
    </location>
</feature>
<dbReference type="Gene3D" id="1.10.1760.20">
    <property type="match status" value="1"/>
</dbReference>
<keyword evidence="1" id="KW-0812">Transmembrane</keyword>
<organism evidence="2 3">
    <name type="scientific">Lentilactobacillus raoultii</name>
    <dbReference type="NCBI Taxonomy" id="1987503"/>
    <lineage>
        <taxon>Bacteria</taxon>
        <taxon>Bacillati</taxon>
        <taxon>Bacillota</taxon>
        <taxon>Bacilli</taxon>
        <taxon>Lactobacillales</taxon>
        <taxon>Lactobacillaceae</taxon>
        <taxon>Lentilactobacillus</taxon>
    </lineage>
</organism>
<keyword evidence="1" id="KW-0472">Membrane</keyword>
<accession>A0ABW3PGM5</accession>
<name>A0ABW3PGM5_9LACO</name>
<dbReference type="Pfam" id="PF07155">
    <property type="entry name" value="ECF-ribofla_trS"/>
    <property type="match status" value="1"/>
</dbReference>
<evidence type="ECO:0000313" key="2">
    <source>
        <dbReference type="EMBL" id="MFD1126439.1"/>
    </source>
</evidence>
<feature type="transmembrane region" description="Helical" evidence="1">
    <location>
        <begin position="137"/>
        <end position="158"/>
    </location>
</feature>
<keyword evidence="1" id="KW-1133">Transmembrane helix</keyword>
<proteinExistence type="predicted"/>
<dbReference type="InterPro" id="IPR009825">
    <property type="entry name" value="ECF_substrate-spec-like"/>
</dbReference>
<evidence type="ECO:0000313" key="3">
    <source>
        <dbReference type="Proteomes" id="UP001597156"/>
    </source>
</evidence>
<feature type="transmembrane region" description="Helical" evidence="1">
    <location>
        <begin position="45"/>
        <end position="65"/>
    </location>
</feature>
<reference evidence="3" key="1">
    <citation type="journal article" date="2019" name="Int. J. Syst. Evol. Microbiol.">
        <title>The Global Catalogue of Microorganisms (GCM) 10K type strain sequencing project: providing services to taxonomists for standard genome sequencing and annotation.</title>
        <authorList>
            <consortium name="The Broad Institute Genomics Platform"/>
            <consortium name="The Broad Institute Genome Sequencing Center for Infectious Disease"/>
            <person name="Wu L."/>
            <person name="Ma J."/>
        </authorList>
    </citation>
    <scope>NUCLEOTIDE SEQUENCE [LARGE SCALE GENOMIC DNA]</scope>
    <source>
        <strain evidence="3">CCUG 71848</strain>
    </source>
</reference>
<dbReference type="EMBL" id="JBHTLH010000044">
    <property type="protein sequence ID" value="MFD1126439.1"/>
    <property type="molecule type" value="Genomic_DNA"/>
</dbReference>